<keyword evidence="11 14" id="KW-1133">Transmembrane helix</keyword>
<evidence type="ECO:0000259" key="16">
    <source>
        <dbReference type="Pfam" id="PF21436"/>
    </source>
</evidence>
<dbReference type="PANTHER" id="PTHR13872:SF1">
    <property type="entry name" value="DOLICHYL-DIPHOSPHOOLIGOSACCHARIDE--PROTEIN GLYCOSYLTRANSFERASE SUBUNIT STT3B"/>
    <property type="match status" value="1"/>
</dbReference>
<comment type="cofactor">
    <cofactor evidence="2">
        <name>Mg(2+)</name>
        <dbReference type="ChEBI" id="CHEBI:18420"/>
    </cofactor>
</comment>
<evidence type="ECO:0000256" key="10">
    <source>
        <dbReference type="ARBA" id="ARBA00022842"/>
    </source>
</evidence>
<dbReference type="InterPro" id="IPR048307">
    <property type="entry name" value="STT3_N"/>
</dbReference>
<evidence type="ECO:0000256" key="1">
    <source>
        <dbReference type="ARBA" id="ARBA00001936"/>
    </source>
</evidence>
<evidence type="ECO:0000256" key="13">
    <source>
        <dbReference type="ARBA" id="ARBA00023211"/>
    </source>
</evidence>
<feature type="transmembrane region" description="Helical" evidence="14">
    <location>
        <begin position="451"/>
        <end position="470"/>
    </location>
</feature>
<dbReference type="Pfam" id="PF21436">
    <property type="entry name" value="STT3-PglB_core"/>
    <property type="match status" value="1"/>
</dbReference>
<evidence type="ECO:0000256" key="3">
    <source>
        <dbReference type="ARBA" id="ARBA00004127"/>
    </source>
</evidence>
<accession>A0A2H0LQZ8</accession>
<feature type="transmembrane region" description="Helical" evidence="14">
    <location>
        <begin position="252"/>
        <end position="269"/>
    </location>
</feature>
<dbReference type="InterPro" id="IPR003674">
    <property type="entry name" value="Oligo_trans_STT3"/>
</dbReference>
<comment type="cofactor">
    <cofactor evidence="1">
        <name>Mn(2+)</name>
        <dbReference type="ChEBI" id="CHEBI:29035"/>
    </cofactor>
</comment>
<keyword evidence="6" id="KW-0328">Glycosyltransferase</keyword>
<keyword evidence="7" id="KW-0808">Transferase</keyword>
<comment type="similarity">
    <text evidence="5">Belongs to the STT3 family.</text>
</comment>
<evidence type="ECO:0000256" key="9">
    <source>
        <dbReference type="ARBA" id="ARBA00022723"/>
    </source>
</evidence>
<keyword evidence="10" id="KW-0460">Magnesium</keyword>
<organism evidence="17 18">
    <name type="scientific">Candidatus Abzuiibacterium crystallinum</name>
    <dbReference type="NCBI Taxonomy" id="1974748"/>
    <lineage>
        <taxon>Bacteria</taxon>
        <taxon>Pseudomonadati</taxon>
        <taxon>Candidatus Omnitrophota</taxon>
        <taxon>Candidatus Abzuiibacterium</taxon>
    </lineage>
</organism>
<dbReference type="PANTHER" id="PTHR13872">
    <property type="entry name" value="DOLICHYL-DIPHOSPHOOLIGOSACCHARIDE--PROTEIN GLYCOSYLTRANSFERASE SUBUNIT"/>
    <property type="match status" value="1"/>
</dbReference>
<feature type="transmembrane region" description="Helical" evidence="14">
    <location>
        <begin position="329"/>
        <end position="350"/>
    </location>
</feature>
<reference evidence="17 18" key="1">
    <citation type="submission" date="2017-09" db="EMBL/GenBank/DDBJ databases">
        <title>Depth-based differentiation of microbial function through sediment-hosted aquifers and enrichment of novel symbionts in the deep terrestrial subsurface.</title>
        <authorList>
            <person name="Probst A.J."/>
            <person name="Ladd B."/>
            <person name="Jarett J.K."/>
            <person name="Geller-Mcgrath D.E."/>
            <person name="Sieber C.M."/>
            <person name="Emerson J.B."/>
            <person name="Anantharaman K."/>
            <person name="Thomas B.C."/>
            <person name="Malmstrom R."/>
            <person name="Stieglmeier M."/>
            <person name="Klingl A."/>
            <person name="Woyke T."/>
            <person name="Ryan C.M."/>
            <person name="Banfield J.F."/>
        </authorList>
    </citation>
    <scope>NUCLEOTIDE SEQUENCE [LARGE SCALE GENOMIC DNA]</scope>
    <source>
        <strain evidence="17">CG11_big_fil_rev_8_21_14_0_20_45_26</strain>
    </source>
</reference>
<keyword evidence="13" id="KW-0464">Manganese</keyword>
<evidence type="ECO:0000256" key="2">
    <source>
        <dbReference type="ARBA" id="ARBA00001946"/>
    </source>
</evidence>
<dbReference type="Proteomes" id="UP000230859">
    <property type="component" value="Unassembled WGS sequence"/>
</dbReference>
<proteinExistence type="inferred from homology"/>
<evidence type="ECO:0000256" key="11">
    <source>
        <dbReference type="ARBA" id="ARBA00022989"/>
    </source>
</evidence>
<evidence type="ECO:0000256" key="8">
    <source>
        <dbReference type="ARBA" id="ARBA00022692"/>
    </source>
</evidence>
<evidence type="ECO:0000256" key="6">
    <source>
        <dbReference type="ARBA" id="ARBA00022676"/>
    </source>
</evidence>
<dbReference type="AlphaFoldDB" id="A0A2H0LQZ8"/>
<evidence type="ECO:0000256" key="14">
    <source>
        <dbReference type="SAM" id="Phobius"/>
    </source>
</evidence>
<feature type="transmembrane region" description="Helical" evidence="14">
    <location>
        <begin position="197"/>
        <end position="216"/>
    </location>
</feature>
<sequence length="845" mass="98470">MLRTSCKKGLFKMKRPMFYLILIMLVIAFGIYHRIRYRINANRLTAQEIHQKAESIAYGMAEKHVRQLLKSENSHLNTTQLNRLTDERMKLAMAEDKLQFLNLTAETEKKLLRENGGVRQNHFYLLGADAYLYYQLTENIMRTGHIGEKFRQNKFFNPLRKAPDGSWENITLHPYLGAAWANFFKLFFKKAALVDLLAWYPIFLAVLSILLFFLFAAVLELNFLAAFAGAAFLSLSPIYLQRSALGSYDNDPYQLIFPLIVLLLLFYPLRRRRFIMASSLLAGFVTVIYAFFWEAWHYLFLVISVSVLIAGLYEIFFNQQRNQKYLQWLSGYFISAVCFSFILLPSHPFLLSLQEKFFLFERVRASGSSLDIWPNTLMFIAELDPASVRKVIYLVGNDLSFVWVVLGFVIMAYTTWCQRSQFRFSEFLFFTAFFLPSAILSLQAVRFSVLLVLPFALFFSFFVHHALEMIKHQWGAKRDWKLPAAVFALLACCVMPPVAYAQYISVVVFNNEQVMNDTWNQVLTDIKKETPKDTIVYSWFDPGYFINAIAERSTMLDGGSQYSHQNYWMAQAFMTANEFLALSIWRMLSTTGNKAEVFLENLGLRAARINQLILNVLSVPKSKLPAEGPPELTKTQYEELIRLTHPEQPVPPGCVFIYDDLIFRNIGLSYLVNWDFDRAAELIRQNKKIGDRRFLKQHLQLVTDNWQYGPERKLLRSTGDELFFEENLAVNLVLKDALLYNEKENLTLRPFSLMYVEEDHLIEKRMKGMGLYSTSVLLLEYPDTYTAVVGFPDLLRSVLYRLYYLKAVDLKFFTPLTEQQTDLPPNKLVAYHINWDRYFQMENQE</sequence>
<keyword evidence="8 14" id="KW-0812">Transmembrane</keyword>
<comment type="pathway">
    <text evidence="4">Protein modification; protein glycosylation.</text>
</comment>
<protein>
    <submittedName>
        <fullName evidence="17">Uncharacterized protein</fullName>
    </submittedName>
</protein>
<keyword evidence="12 14" id="KW-0472">Membrane</keyword>
<name>A0A2H0LQZ8_9BACT</name>
<feature type="domain" description="STT3/PglB/AglB core" evidence="16">
    <location>
        <begin position="534"/>
        <end position="590"/>
    </location>
</feature>
<evidence type="ECO:0000256" key="4">
    <source>
        <dbReference type="ARBA" id="ARBA00004922"/>
    </source>
</evidence>
<evidence type="ECO:0000313" key="18">
    <source>
        <dbReference type="Proteomes" id="UP000230859"/>
    </source>
</evidence>
<dbReference type="InterPro" id="IPR048999">
    <property type="entry name" value="STT3-PglB_core"/>
</dbReference>
<dbReference type="GO" id="GO:0004576">
    <property type="term" value="F:oligosaccharyl transferase activity"/>
    <property type="evidence" value="ECO:0007669"/>
    <property type="project" value="InterPro"/>
</dbReference>
<comment type="subcellular location">
    <subcellularLocation>
        <location evidence="3">Endomembrane system</location>
        <topology evidence="3">Multi-pass membrane protein</topology>
    </subcellularLocation>
</comment>
<evidence type="ECO:0000256" key="7">
    <source>
        <dbReference type="ARBA" id="ARBA00022679"/>
    </source>
</evidence>
<feature type="transmembrane region" description="Helical" evidence="14">
    <location>
        <begin position="274"/>
        <end position="292"/>
    </location>
</feature>
<evidence type="ECO:0000256" key="5">
    <source>
        <dbReference type="ARBA" id="ARBA00010810"/>
    </source>
</evidence>
<dbReference type="GO" id="GO:0012505">
    <property type="term" value="C:endomembrane system"/>
    <property type="evidence" value="ECO:0007669"/>
    <property type="project" value="UniProtKB-SubCell"/>
</dbReference>
<feature type="domain" description="Oligosaccharyl transferase STT3 N-terminal" evidence="15">
    <location>
        <begin position="124"/>
        <end position="475"/>
    </location>
</feature>
<dbReference type="GO" id="GO:0016020">
    <property type="term" value="C:membrane"/>
    <property type="evidence" value="ECO:0007669"/>
    <property type="project" value="InterPro"/>
</dbReference>
<feature type="transmembrane region" description="Helical" evidence="14">
    <location>
        <begin position="17"/>
        <end position="35"/>
    </location>
</feature>
<evidence type="ECO:0000259" key="15">
    <source>
        <dbReference type="Pfam" id="PF02516"/>
    </source>
</evidence>
<dbReference type="Pfam" id="PF02516">
    <property type="entry name" value="STT3"/>
    <property type="match status" value="1"/>
</dbReference>
<feature type="transmembrane region" description="Helical" evidence="14">
    <location>
        <begin position="298"/>
        <end position="317"/>
    </location>
</feature>
<dbReference type="GO" id="GO:0046872">
    <property type="term" value="F:metal ion binding"/>
    <property type="evidence" value="ECO:0007669"/>
    <property type="project" value="UniProtKB-KW"/>
</dbReference>
<dbReference type="UniPathway" id="UPA00378"/>
<dbReference type="EMBL" id="PCVY01000028">
    <property type="protein sequence ID" value="PIQ86860.1"/>
    <property type="molecule type" value="Genomic_DNA"/>
</dbReference>
<evidence type="ECO:0000256" key="12">
    <source>
        <dbReference type="ARBA" id="ARBA00023136"/>
    </source>
</evidence>
<gene>
    <name evidence="17" type="ORF">COV74_03245</name>
</gene>
<comment type="caution">
    <text evidence="17">The sequence shown here is derived from an EMBL/GenBank/DDBJ whole genome shotgun (WGS) entry which is preliminary data.</text>
</comment>
<keyword evidence="9" id="KW-0479">Metal-binding</keyword>
<dbReference type="Gene3D" id="3.40.50.12610">
    <property type="match status" value="1"/>
</dbReference>
<feature type="transmembrane region" description="Helical" evidence="14">
    <location>
        <begin position="427"/>
        <end position="445"/>
    </location>
</feature>
<feature type="transmembrane region" description="Helical" evidence="14">
    <location>
        <begin position="482"/>
        <end position="503"/>
    </location>
</feature>
<feature type="transmembrane region" description="Helical" evidence="14">
    <location>
        <begin position="391"/>
        <end position="415"/>
    </location>
</feature>
<evidence type="ECO:0000313" key="17">
    <source>
        <dbReference type="EMBL" id="PIQ86860.1"/>
    </source>
</evidence>